<evidence type="ECO:0000256" key="2">
    <source>
        <dbReference type="PROSITE-ProRule" id="PRU00169"/>
    </source>
</evidence>
<dbReference type="InterPro" id="IPR001789">
    <property type="entry name" value="Sig_transdc_resp-reg_receiver"/>
</dbReference>
<feature type="domain" description="OmpR/PhoB-type" evidence="5">
    <location>
        <begin position="131"/>
        <end position="230"/>
    </location>
</feature>
<gene>
    <name evidence="6" type="ORF">BJN45_14090</name>
</gene>
<dbReference type="Gene3D" id="6.10.250.690">
    <property type="match status" value="1"/>
</dbReference>
<dbReference type="InterPro" id="IPR001867">
    <property type="entry name" value="OmpR/PhoB-type_DNA-bd"/>
</dbReference>
<evidence type="ECO:0000256" key="3">
    <source>
        <dbReference type="PROSITE-ProRule" id="PRU01091"/>
    </source>
</evidence>
<protein>
    <submittedName>
        <fullName evidence="6">DNA-binding response regulator</fullName>
    </submittedName>
</protein>
<dbReference type="AlphaFoldDB" id="A0A1R1I119"/>
<keyword evidence="7" id="KW-1185">Reference proteome</keyword>
<dbReference type="CDD" id="cd17620">
    <property type="entry name" value="REC_OmpR_KdpE-like"/>
    <property type="match status" value="1"/>
</dbReference>
<dbReference type="GO" id="GO:0006355">
    <property type="term" value="P:regulation of DNA-templated transcription"/>
    <property type="evidence" value="ECO:0007669"/>
    <property type="project" value="InterPro"/>
</dbReference>
<sequence length="232" mass="25852">MSETRSQVLIVEDEAQIRHFVRLALEADGCVVQEAGRLADGLLIAGAGAIDLVVLDLGLPDGDGIDFIRAYRGWSDGPVLILSARTEERHKIDALDAGADDYLTKPFGVGELRARVRALMRRRQRAGGEVSPLLEFGDIVVDLAKRQVWRKGEAVHLTPIEYRLLAMMVSHPGQVLTQRRLLAEIWGASYIESSHYLRVYVGHLRQKLEDDPAQPRHFLTETGVGYRFQTGT</sequence>
<dbReference type="Pfam" id="PF00486">
    <property type="entry name" value="Trans_reg_C"/>
    <property type="match status" value="1"/>
</dbReference>
<dbReference type="EMBL" id="MTHD01000005">
    <property type="protein sequence ID" value="OMG52427.1"/>
    <property type="molecule type" value="Genomic_DNA"/>
</dbReference>
<comment type="caution">
    <text evidence="6">The sequence shown here is derived from an EMBL/GenBank/DDBJ whole genome shotgun (WGS) entry which is preliminary data.</text>
</comment>
<dbReference type="OrthoDB" id="9802426at2"/>
<evidence type="ECO:0000313" key="6">
    <source>
        <dbReference type="EMBL" id="OMG52427.1"/>
    </source>
</evidence>
<dbReference type="RefSeq" id="WP_076096320.1">
    <property type="nucleotide sequence ID" value="NZ_MTHD01000005.1"/>
</dbReference>
<dbReference type="Proteomes" id="UP000187526">
    <property type="component" value="Unassembled WGS sequence"/>
</dbReference>
<keyword evidence="2" id="KW-0597">Phosphoprotein</keyword>
<dbReference type="STRING" id="418702.BJN45_14090"/>
<organism evidence="6 7">
    <name type="scientific">Azonexus hydrophilus</name>
    <dbReference type="NCBI Taxonomy" id="418702"/>
    <lineage>
        <taxon>Bacteria</taxon>
        <taxon>Pseudomonadati</taxon>
        <taxon>Pseudomonadota</taxon>
        <taxon>Betaproteobacteria</taxon>
        <taxon>Rhodocyclales</taxon>
        <taxon>Azonexaceae</taxon>
        <taxon>Azonexus</taxon>
    </lineage>
</organism>
<name>A0A1R1I119_9RHOO</name>
<feature type="modified residue" description="4-aspartylphosphate" evidence="2">
    <location>
        <position position="56"/>
    </location>
</feature>
<dbReference type="FunFam" id="1.10.10.10:FF:000210">
    <property type="entry name" value="Winged-helix transcriptional response regulator KdpE"/>
    <property type="match status" value="1"/>
</dbReference>
<evidence type="ECO:0000313" key="7">
    <source>
        <dbReference type="Proteomes" id="UP000187526"/>
    </source>
</evidence>
<dbReference type="CDD" id="cd00383">
    <property type="entry name" value="trans_reg_C"/>
    <property type="match status" value="1"/>
</dbReference>
<dbReference type="InterPro" id="IPR036388">
    <property type="entry name" value="WH-like_DNA-bd_sf"/>
</dbReference>
<dbReference type="Gene3D" id="1.10.10.10">
    <property type="entry name" value="Winged helix-like DNA-binding domain superfamily/Winged helix DNA-binding domain"/>
    <property type="match status" value="1"/>
</dbReference>
<proteinExistence type="predicted"/>
<dbReference type="Gene3D" id="3.40.50.2300">
    <property type="match status" value="1"/>
</dbReference>
<keyword evidence="1 3" id="KW-0238">DNA-binding</keyword>
<dbReference type="GO" id="GO:0032993">
    <property type="term" value="C:protein-DNA complex"/>
    <property type="evidence" value="ECO:0007669"/>
    <property type="project" value="TreeGrafter"/>
</dbReference>
<dbReference type="GO" id="GO:0000156">
    <property type="term" value="F:phosphorelay response regulator activity"/>
    <property type="evidence" value="ECO:0007669"/>
    <property type="project" value="TreeGrafter"/>
</dbReference>
<dbReference type="PANTHER" id="PTHR48111">
    <property type="entry name" value="REGULATOR OF RPOS"/>
    <property type="match status" value="1"/>
</dbReference>
<feature type="DNA-binding region" description="OmpR/PhoB-type" evidence="3">
    <location>
        <begin position="131"/>
        <end position="230"/>
    </location>
</feature>
<dbReference type="InterPro" id="IPR011006">
    <property type="entry name" value="CheY-like_superfamily"/>
</dbReference>
<dbReference type="PROSITE" id="PS50110">
    <property type="entry name" value="RESPONSE_REGULATORY"/>
    <property type="match status" value="1"/>
</dbReference>
<feature type="domain" description="Response regulatory" evidence="4">
    <location>
        <begin position="7"/>
        <end position="120"/>
    </location>
</feature>
<reference evidence="6 7" key="1">
    <citation type="submission" date="2016-10" db="EMBL/GenBank/DDBJ databases">
        <title>Alkaliphiles isolated from bioreactors.</title>
        <authorList>
            <person name="Salah Z."/>
            <person name="Rout S.P."/>
            <person name="Humphreys P.N."/>
        </authorList>
    </citation>
    <scope>NUCLEOTIDE SEQUENCE [LARGE SCALE GENOMIC DNA]</scope>
    <source>
        <strain evidence="6 7">ZS02</strain>
    </source>
</reference>
<evidence type="ECO:0000259" key="4">
    <source>
        <dbReference type="PROSITE" id="PS50110"/>
    </source>
</evidence>
<dbReference type="SMART" id="SM00862">
    <property type="entry name" value="Trans_reg_C"/>
    <property type="match status" value="1"/>
</dbReference>
<dbReference type="Pfam" id="PF00072">
    <property type="entry name" value="Response_reg"/>
    <property type="match status" value="1"/>
</dbReference>
<dbReference type="PROSITE" id="PS51755">
    <property type="entry name" value="OMPR_PHOB"/>
    <property type="match status" value="1"/>
</dbReference>
<evidence type="ECO:0000256" key="1">
    <source>
        <dbReference type="ARBA" id="ARBA00023125"/>
    </source>
</evidence>
<dbReference type="SMART" id="SM00448">
    <property type="entry name" value="REC"/>
    <property type="match status" value="1"/>
</dbReference>
<dbReference type="PANTHER" id="PTHR48111:SF50">
    <property type="entry name" value="KDP OPERON TRANSCRIPTIONAL REGULATORY PROTEIN KDPE"/>
    <property type="match status" value="1"/>
</dbReference>
<accession>A0A1R1I119</accession>
<evidence type="ECO:0000259" key="5">
    <source>
        <dbReference type="PROSITE" id="PS51755"/>
    </source>
</evidence>
<dbReference type="GO" id="GO:0000976">
    <property type="term" value="F:transcription cis-regulatory region binding"/>
    <property type="evidence" value="ECO:0007669"/>
    <property type="project" value="TreeGrafter"/>
</dbReference>
<dbReference type="GO" id="GO:0005829">
    <property type="term" value="C:cytosol"/>
    <property type="evidence" value="ECO:0007669"/>
    <property type="project" value="TreeGrafter"/>
</dbReference>
<dbReference type="SUPFAM" id="SSF52172">
    <property type="entry name" value="CheY-like"/>
    <property type="match status" value="1"/>
</dbReference>
<dbReference type="InterPro" id="IPR039420">
    <property type="entry name" value="WalR-like"/>
</dbReference>